<evidence type="ECO:0000313" key="8">
    <source>
        <dbReference type="Proteomes" id="UP000322899"/>
    </source>
</evidence>
<dbReference type="SMART" id="SM01409">
    <property type="entry name" value="RNA_pol_Rpb6"/>
    <property type="match status" value="1"/>
</dbReference>
<dbReference type="InterPro" id="IPR036161">
    <property type="entry name" value="RPB6/omega-like_sf"/>
</dbReference>
<comment type="caution">
    <text evidence="3">The sequence shown here is derived from an EMBL/GenBank/DDBJ whole genome shotgun (WGS) entry which is preliminary data.</text>
</comment>
<dbReference type="PROSITE" id="PS01111">
    <property type="entry name" value="RNA_POL_K_14KD"/>
    <property type="match status" value="1"/>
</dbReference>
<sequence>MDTEPVFGASAASAAGAGTEFLAAGAASAGAASAAAAAAEHKPKGLGVGDPRRSTTRYMTKYERARILGTRALQLSMNAPPLVDIKQETDPLRIAQLEMGEDRIPIIVRRHLPDGSYEDWSASELLQA</sequence>
<keyword evidence="2" id="KW-0804">Transcription</keyword>
<dbReference type="GO" id="GO:0006366">
    <property type="term" value="P:transcription by RNA polymerase II"/>
    <property type="evidence" value="ECO:0007669"/>
    <property type="project" value="TreeGrafter"/>
</dbReference>
<evidence type="ECO:0000313" key="4">
    <source>
        <dbReference type="EMBL" id="KAA0148114.1"/>
    </source>
</evidence>
<dbReference type="NCBIfam" id="NF002208">
    <property type="entry name" value="PRK01099.1-3"/>
    <property type="match status" value="1"/>
</dbReference>
<evidence type="ECO:0000313" key="6">
    <source>
        <dbReference type="EMBL" id="KAA0156993.1"/>
    </source>
</evidence>
<dbReference type="GO" id="GO:0005736">
    <property type="term" value="C:RNA polymerase I complex"/>
    <property type="evidence" value="ECO:0007669"/>
    <property type="project" value="TreeGrafter"/>
</dbReference>
<dbReference type="EMBL" id="VLTO01000070">
    <property type="protein sequence ID" value="KAA0169412.1"/>
    <property type="molecule type" value="Genomic_DNA"/>
</dbReference>
<dbReference type="GO" id="GO:0005666">
    <property type="term" value="C:RNA polymerase III complex"/>
    <property type="evidence" value="ECO:0007669"/>
    <property type="project" value="TreeGrafter"/>
</dbReference>
<dbReference type="PANTHER" id="PTHR47227">
    <property type="entry name" value="DNA-DIRECTED RNA POLYMERASE SUBUNIT K"/>
    <property type="match status" value="1"/>
</dbReference>
<accession>A0A5A8BYN6</accession>
<dbReference type="Pfam" id="PF01192">
    <property type="entry name" value="RNA_pol_Rpb6"/>
    <property type="match status" value="1"/>
</dbReference>
<proteinExistence type="inferred from homology"/>
<dbReference type="PANTHER" id="PTHR47227:SF5">
    <property type="entry name" value="DNA-DIRECTED RNA POLYMERASES I, II, AND III SUBUNIT RPABC2"/>
    <property type="match status" value="1"/>
</dbReference>
<reference evidence="8 9" key="1">
    <citation type="submission" date="2019-07" db="EMBL/GenBank/DDBJ databases">
        <title>Genomes of Cafeteria roenbergensis.</title>
        <authorList>
            <person name="Fischer M.G."/>
            <person name="Hackl T."/>
            <person name="Roman M."/>
        </authorList>
    </citation>
    <scope>NUCLEOTIDE SEQUENCE [LARGE SCALE GENOMIC DNA]</scope>
    <source>
        <strain evidence="4 9">BVI</strain>
        <strain evidence="5 11">Cflag</strain>
        <strain evidence="7 8">E4-10P</strain>
        <strain evidence="3 10">RCC970-E3</strain>
    </source>
</reference>
<dbReference type="EMBL" id="VLTL01000170">
    <property type="protein sequence ID" value="KAA0156993.1"/>
    <property type="molecule type" value="Genomic_DNA"/>
</dbReference>
<dbReference type="Proteomes" id="UP000325113">
    <property type="component" value="Unassembled WGS sequence"/>
</dbReference>
<evidence type="ECO:0000313" key="7">
    <source>
        <dbReference type="EMBL" id="KAA0169412.1"/>
    </source>
</evidence>
<evidence type="ECO:0000313" key="10">
    <source>
        <dbReference type="Proteomes" id="UP000324907"/>
    </source>
</evidence>
<evidence type="ECO:0000313" key="9">
    <source>
        <dbReference type="Proteomes" id="UP000323011"/>
    </source>
</evidence>
<dbReference type="OrthoDB" id="259769at2759"/>
<dbReference type="Proteomes" id="UP000322899">
    <property type="component" value="Unassembled WGS sequence"/>
</dbReference>
<dbReference type="AlphaFoldDB" id="A0A5A8BYN6"/>
<evidence type="ECO:0000313" key="5">
    <source>
        <dbReference type="EMBL" id="KAA0151151.1"/>
    </source>
</evidence>
<dbReference type="GO" id="GO:0003677">
    <property type="term" value="F:DNA binding"/>
    <property type="evidence" value="ECO:0007669"/>
    <property type="project" value="InterPro"/>
</dbReference>
<dbReference type="GO" id="GO:0006360">
    <property type="term" value="P:transcription by RNA polymerase I"/>
    <property type="evidence" value="ECO:0007669"/>
    <property type="project" value="TreeGrafter"/>
</dbReference>
<dbReference type="InterPro" id="IPR006111">
    <property type="entry name" value="Rpo6/Rpb6"/>
</dbReference>
<organism evidence="3 10">
    <name type="scientific">Cafeteria roenbergensis</name>
    <name type="common">Marine flagellate</name>
    <dbReference type="NCBI Taxonomy" id="33653"/>
    <lineage>
        <taxon>Eukaryota</taxon>
        <taxon>Sar</taxon>
        <taxon>Stramenopiles</taxon>
        <taxon>Bigyra</taxon>
        <taxon>Opalozoa</taxon>
        <taxon>Bicosoecida</taxon>
        <taxon>Cafeteriaceae</taxon>
        <taxon>Cafeteria</taxon>
    </lineage>
</organism>
<dbReference type="Gene3D" id="3.90.940.10">
    <property type="match status" value="1"/>
</dbReference>
<dbReference type="InterPro" id="IPR020708">
    <property type="entry name" value="DNA-dir_RNA_polK_14-18kDa_CS"/>
</dbReference>
<dbReference type="InterPro" id="IPR006110">
    <property type="entry name" value="Pol_omega/Rpo6/RPB6"/>
</dbReference>
<dbReference type="Proteomes" id="UP000323011">
    <property type="component" value="Unassembled WGS sequence"/>
</dbReference>
<protein>
    <submittedName>
        <fullName evidence="3">Uncharacterized protein</fullName>
    </submittedName>
</protein>
<dbReference type="EMBL" id="VLTM01000117">
    <property type="protein sequence ID" value="KAA0151151.1"/>
    <property type="molecule type" value="Genomic_DNA"/>
</dbReference>
<dbReference type="HAMAP" id="MF_00192">
    <property type="entry name" value="RNApol_arch_Rpo6"/>
    <property type="match status" value="1"/>
</dbReference>
<evidence type="ECO:0000256" key="2">
    <source>
        <dbReference type="ARBA" id="ARBA00023163"/>
    </source>
</evidence>
<name>A0A5A8BYN6_CAFRO</name>
<dbReference type="GO" id="GO:0003899">
    <property type="term" value="F:DNA-directed RNA polymerase activity"/>
    <property type="evidence" value="ECO:0007669"/>
    <property type="project" value="InterPro"/>
</dbReference>
<gene>
    <name evidence="7" type="ORF">FNF27_06960</name>
    <name evidence="6" type="ORF">FNF28_06560</name>
    <name evidence="3" type="ORF">FNF28_07808</name>
    <name evidence="4" type="ORF">FNF29_06909</name>
    <name evidence="5" type="ORF">FNF31_06885</name>
</gene>
<dbReference type="GO" id="GO:0042797">
    <property type="term" value="P:tRNA transcription by RNA polymerase III"/>
    <property type="evidence" value="ECO:0007669"/>
    <property type="project" value="TreeGrafter"/>
</dbReference>
<dbReference type="Proteomes" id="UP000324907">
    <property type="component" value="Unassembled WGS sequence"/>
</dbReference>
<dbReference type="SUPFAM" id="SSF63562">
    <property type="entry name" value="RPB6/omega subunit-like"/>
    <property type="match status" value="1"/>
</dbReference>
<dbReference type="EMBL" id="VLTL01000356">
    <property type="protein sequence ID" value="KAA0145748.1"/>
    <property type="molecule type" value="Genomic_DNA"/>
</dbReference>
<keyword evidence="9" id="KW-1185">Reference proteome</keyword>
<dbReference type="GO" id="GO:0005665">
    <property type="term" value="C:RNA polymerase II, core complex"/>
    <property type="evidence" value="ECO:0007669"/>
    <property type="project" value="TreeGrafter"/>
</dbReference>
<dbReference type="EMBL" id="VLTN01000057">
    <property type="protein sequence ID" value="KAA0148114.1"/>
    <property type="molecule type" value="Genomic_DNA"/>
</dbReference>
<evidence type="ECO:0000313" key="3">
    <source>
        <dbReference type="EMBL" id="KAA0145748.1"/>
    </source>
</evidence>
<evidence type="ECO:0000313" key="11">
    <source>
        <dbReference type="Proteomes" id="UP000325113"/>
    </source>
</evidence>
<keyword evidence="1" id="KW-0240">DNA-directed RNA polymerase</keyword>
<evidence type="ECO:0000256" key="1">
    <source>
        <dbReference type="ARBA" id="ARBA00022478"/>
    </source>
</evidence>